<sequence length="79" mass="9082">MREETPIMRTHRTRTPVDLSRMALYRLNSVEARDSYKVGRLTSGDTVCYDIALKPGRKPKEPHTLLGIGRRVTVIQWDA</sequence>
<dbReference type="Proteomes" id="UP000095342">
    <property type="component" value="Plasmid pAPV6"/>
</dbReference>
<name>A0A1D8KCN8_9GAMM</name>
<accession>A0A1D8KCN8</accession>
<evidence type="ECO:0000313" key="2">
    <source>
        <dbReference type="Proteomes" id="UP000095342"/>
    </source>
</evidence>
<keyword evidence="2" id="KW-1185">Reference proteome</keyword>
<evidence type="ECO:0000313" key="1">
    <source>
        <dbReference type="EMBL" id="AOV18719.1"/>
    </source>
</evidence>
<gene>
    <name evidence="1" type="ORF">BJI67_15860</name>
</gene>
<protein>
    <submittedName>
        <fullName evidence="1">Uncharacterized protein</fullName>
    </submittedName>
</protein>
<proteinExistence type="predicted"/>
<reference evidence="1 2" key="1">
    <citation type="submission" date="2016-09" db="EMBL/GenBank/DDBJ databases">
        <title>Acidihalobacter prosperus V6 (DSM14174).</title>
        <authorList>
            <person name="Khaleque H.N."/>
            <person name="Ramsay J.P."/>
            <person name="Murphy R.J.T."/>
            <person name="Kaksonen A.H."/>
            <person name="Boxall N.J."/>
            <person name="Watkin E.L.J."/>
        </authorList>
    </citation>
    <scope>NUCLEOTIDE SEQUENCE [LARGE SCALE GENOMIC DNA]</scope>
    <source>
        <strain evidence="1 2">V6</strain>
        <plasmid evidence="2">papv6</plasmid>
    </source>
</reference>
<dbReference type="EMBL" id="CP017449">
    <property type="protein sequence ID" value="AOV18719.1"/>
    <property type="molecule type" value="Genomic_DNA"/>
</dbReference>
<dbReference type="AlphaFoldDB" id="A0A1D8KCN8"/>
<dbReference type="KEGG" id="aaeo:BJI67_15860"/>
<geneLocation type="plasmid" evidence="2">
    <name>papv6</name>
</geneLocation>
<keyword evidence="1" id="KW-0614">Plasmid</keyword>
<organism evidence="1 2">
    <name type="scientific">Acidihalobacter aeolianus</name>
    <dbReference type="NCBI Taxonomy" id="2792603"/>
    <lineage>
        <taxon>Bacteria</taxon>
        <taxon>Pseudomonadati</taxon>
        <taxon>Pseudomonadota</taxon>
        <taxon>Gammaproteobacteria</taxon>
        <taxon>Chromatiales</taxon>
        <taxon>Ectothiorhodospiraceae</taxon>
        <taxon>Acidihalobacter</taxon>
    </lineage>
</organism>